<keyword evidence="4" id="KW-1185">Reference proteome</keyword>
<name>A0A803KTQ5_CHEQI</name>
<proteinExistence type="predicted"/>
<dbReference type="AlphaFoldDB" id="A0A803KTQ5"/>
<dbReference type="Pfam" id="PF00581">
    <property type="entry name" value="Rhodanese"/>
    <property type="match status" value="1"/>
</dbReference>
<evidence type="ECO:0000313" key="3">
    <source>
        <dbReference type="EnsemblPlants" id="AUR62002413-RA:cds"/>
    </source>
</evidence>
<protein>
    <recommendedName>
        <fullName evidence="2">Rhodanese domain-containing protein</fullName>
    </recommendedName>
</protein>
<dbReference type="InterPro" id="IPR044690">
    <property type="entry name" value="CAS_plant"/>
</dbReference>
<dbReference type="EnsemblPlants" id="AUR62002413-RA">
    <property type="protein sequence ID" value="AUR62002413-RA:cds"/>
    <property type="gene ID" value="AUR62002413"/>
</dbReference>
<dbReference type="OMA" id="TIGLTYW"/>
<dbReference type="CDD" id="cd00158">
    <property type="entry name" value="RHOD"/>
    <property type="match status" value="1"/>
</dbReference>
<dbReference type="Gramene" id="AUR62002413-RA">
    <property type="protein sequence ID" value="AUR62002413-RA:cds"/>
    <property type="gene ID" value="AUR62002413"/>
</dbReference>
<dbReference type="Gene3D" id="3.40.250.10">
    <property type="entry name" value="Rhodanese-like domain"/>
    <property type="match status" value="1"/>
</dbReference>
<dbReference type="InterPro" id="IPR036873">
    <property type="entry name" value="Rhodanese-like_dom_sf"/>
</dbReference>
<evidence type="ECO:0000256" key="1">
    <source>
        <dbReference type="SAM" id="MobiDB-lite"/>
    </source>
</evidence>
<dbReference type="PANTHER" id="PTHR34209">
    <property type="entry name" value="RHODANESE/CELL CYCLE CONTROL PHOSPHATASE SUPERFAMILY PROTEIN"/>
    <property type="match status" value="1"/>
</dbReference>
<dbReference type="PROSITE" id="PS50206">
    <property type="entry name" value="RHODANESE_3"/>
    <property type="match status" value="1"/>
</dbReference>
<organism evidence="3 4">
    <name type="scientific">Chenopodium quinoa</name>
    <name type="common">Quinoa</name>
    <dbReference type="NCBI Taxonomy" id="63459"/>
    <lineage>
        <taxon>Eukaryota</taxon>
        <taxon>Viridiplantae</taxon>
        <taxon>Streptophyta</taxon>
        <taxon>Embryophyta</taxon>
        <taxon>Tracheophyta</taxon>
        <taxon>Spermatophyta</taxon>
        <taxon>Magnoliopsida</taxon>
        <taxon>eudicotyledons</taxon>
        <taxon>Gunneridae</taxon>
        <taxon>Pentapetalae</taxon>
        <taxon>Caryophyllales</taxon>
        <taxon>Chenopodiaceae</taxon>
        <taxon>Chenopodioideae</taxon>
        <taxon>Atripliceae</taxon>
        <taxon>Chenopodium</taxon>
    </lineage>
</organism>
<dbReference type="SMART" id="SM00450">
    <property type="entry name" value="RHOD"/>
    <property type="match status" value="1"/>
</dbReference>
<dbReference type="Proteomes" id="UP000596660">
    <property type="component" value="Unplaced"/>
</dbReference>
<sequence length="679" mass="73723">MLPVCSATRCSSNSQILLNDGVRCLTRTQKVFGIQCVSVDTTIPSLSGGVCPGACLQKEAASSLSYDFHGGHKTLLDGWNYTTGRMSASFFRGGQHLTYVEDSSALVSQEQLGDNLVNSADILLESSSEGPVSILDRVADSTSNVPDTSGITAEPLPSSSSSFMNILSQTNESTRASFGEGENALNSSVDKINSTISDIVKDGNQVIENLTTKVLSSFDQAGELTKSKLSSLPSNLKESSSKAGIVALELLRKTIFVVEDSLVKGSKFVYYSYDTSKELLPPEIQNALKLFEEKATQISRPVGMVFLQVYSAIEGLERSLGLDPSDPIVPFILFVGTTSTLWAVYWLVTYSGYAGDLSPELAFELVSGKESAVLVDTRPEARNRFFLAFSYSTEDLRQRDGIPDLRRSARSRYADVSMPKIDSSLRKLMKSSRDLDDTLTAVVIRDLKNVKDRSKIIVMDADGSHAKGIARSLRKLGVKRPYVLQGGFKSWVKNGLRAKELKPETAISILNEEAEAILEELNPTPVQVLGVIVGSVASFYALLAYITVNTVINLLCNLLRGHYVVSEWEKTLQLIGIIGLGQTIYRRVTSYEDSEDFKNDVSLLLSPVKLGAQAISQATGKLETNGNGLPVSPSSLDIQNRVLQAAAKHESQPFDIEESQDSLLNSTTAVDENVGQSEA</sequence>
<feature type="compositionally biased region" description="Polar residues" evidence="1">
    <location>
        <begin position="661"/>
        <end position="679"/>
    </location>
</feature>
<dbReference type="GO" id="GO:0071277">
    <property type="term" value="P:cellular response to calcium ion"/>
    <property type="evidence" value="ECO:0007669"/>
    <property type="project" value="InterPro"/>
</dbReference>
<dbReference type="InterPro" id="IPR001763">
    <property type="entry name" value="Rhodanese-like_dom"/>
</dbReference>
<dbReference type="SUPFAM" id="SSF52821">
    <property type="entry name" value="Rhodanese/Cell cycle control phosphatase"/>
    <property type="match status" value="1"/>
</dbReference>
<feature type="region of interest" description="Disordered" evidence="1">
    <location>
        <begin position="649"/>
        <end position="679"/>
    </location>
</feature>
<evidence type="ECO:0000259" key="2">
    <source>
        <dbReference type="PROSITE" id="PS50206"/>
    </source>
</evidence>
<evidence type="ECO:0000313" key="4">
    <source>
        <dbReference type="Proteomes" id="UP000596660"/>
    </source>
</evidence>
<feature type="domain" description="Rhodanese" evidence="2">
    <location>
        <begin position="368"/>
        <end position="500"/>
    </location>
</feature>
<reference evidence="3" key="1">
    <citation type="journal article" date="2017" name="Nature">
        <title>The genome of Chenopodium quinoa.</title>
        <authorList>
            <person name="Jarvis D.E."/>
            <person name="Ho Y.S."/>
            <person name="Lightfoot D.J."/>
            <person name="Schmoeckel S.M."/>
            <person name="Li B."/>
            <person name="Borm T.J.A."/>
            <person name="Ohyanagi H."/>
            <person name="Mineta K."/>
            <person name="Michell C.T."/>
            <person name="Saber N."/>
            <person name="Kharbatia N.M."/>
            <person name="Rupper R.R."/>
            <person name="Sharp A.R."/>
            <person name="Dally N."/>
            <person name="Boughton B.A."/>
            <person name="Woo Y.H."/>
            <person name="Gao G."/>
            <person name="Schijlen E.G.W.M."/>
            <person name="Guo X."/>
            <person name="Momin A.A."/>
            <person name="Negrao S."/>
            <person name="Al-Babili S."/>
            <person name="Gehring C."/>
            <person name="Roessner U."/>
            <person name="Jung C."/>
            <person name="Murphy K."/>
            <person name="Arold S.T."/>
            <person name="Gojobori T."/>
            <person name="van der Linden C.G."/>
            <person name="van Loo E.N."/>
            <person name="Jellen E.N."/>
            <person name="Maughan P.J."/>
            <person name="Tester M."/>
        </authorList>
    </citation>
    <scope>NUCLEOTIDE SEQUENCE [LARGE SCALE GENOMIC DNA]</scope>
    <source>
        <strain evidence="3">cv. PI 614886</strain>
    </source>
</reference>
<reference evidence="3" key="2">
    <citation type="submission" date="2021-03" db="UniProtKB">
        <authorList>
            <consortium name="EnsemblPlants"/>
        </authorList>
    </citation>
    <scope>IDENTIFICATION</scope>
</reference>
<dbReference type="PANTHER" id="PTHR34209:SF3">
    <property type="entry name" value="RHODANESE_CELL CYCLE CONTROL PHOSPHATASE SUPERFAMILY PROTEIN"/>
    <property type="match status" value="1"/>
</dbReference>
<accession>A0A803KTQ5</accession>
<dbReference type="GO" id="GO:0090333">
    <property type="term" value="P:regulation of stomatal closure"/>
    <property type="evidence" value="ECO:0007669"/>
    <property type="project" value="InterPro"/>
</dbReference>
<dbReference type="GO" id="GO:0009704">
    <property type="term" value="P:de-etiolation"/>
    <property type="evidence" value="ECO:0007669"/>
    <property type="project" value="InterPro"/>
</dbReference>